<dbReference type="SUPFAM" id="SSF52980">
    <property type="entry name" value="Restriction endonuclease-like"/>
    <property type="match status" value="1"/>
</dbReference>
<dbReference type="PANTHER" id="PTHR13451:SF0">
    <property type="entry name" value="CROSSOVER JUNCTION ENDONUCLEASE MUS81"/>
    <property type="match status" value="1"/>
</dbReference>
<dbReference type="Pfam" id="PF02732">
    <property type="entry name" value="ERCC4"/>
    <property type="match status" value="1"/>
</dbReference>
<dbReference type="GO" id="GO:0008821">
    <property type="term" value="F:crossover junction DNA endonuclease activity"/>
    <property type="evidence" value="ECO:0007669"/>
    <property type="project" value="InterPro"/>
</dbReference>
<dbReference type="GO" id="GO:0031573">
    <property type="term" value="P:mitotic intra-S DNA damage checkpoint signaling"/>
    <property type="evidence" value="ECO:0007669"/>
    <property type="project" value="TreeGrafter"/>
</dbReference>
<dbReference type="InterPro" id="IPR033309">
    <property type="entry name" value="Mus81"/>
</dbReference>
<dbReference type="GO" id="GO:0048257">
    <property type="term" value="F:3'-flap endonuclease activity"/>
    <property type="evidence" value="ECO:0007669"/>
    <property type="project" value="TreeGrafter"/>
</dbReference>
<sequence>MIIEIDNREPKIIKEYFSNSSTICNKLITTRLKNLEQGDFIIRDLDENILLIIERKTINDLLSSVKDSRYSEQSERYSQLDIPSNKIIYIIEGNYENFHKDSIEFKTIYSCIFSLSYNKGFTVLFPQSINSTCVIIEEYLNRLIENKISSRFKFNLVKKQTITKDNIDSYMLNLVPGIGLQTAKEILNNYDGKIYNLISENETYEDTLKNIKIKNRKISSKVITNIKEYLKK</sequence>
<reference evidence="3" key="1">
    <citation type="journal article" date="2020" name="Nature">
        <title>Giant virus diversity and host interactions through global metagenomics.</title>
        <authorList>
            <person name="Schulz F."/>
            <person name="Roux S."/>
            <person name="Paez-Espino D."/>
            <person name="Jungbluth S."/>
            <person name="Walsh D.A."/>
            <person name="Denef V.J."/>
            <person name="McMahon K.D."/>
            <person name="Konstantinidis K.T."/>
            <person name="Eloe-Fadrosh E.A."/>
            <person name="Kyrpides N.C."/>
            <person name="Woyke T."/>
        </authorList>
    </citation>
    <scope>NUCLEOTIDE SEQUENCE</scope>
    <source>
        <strain evidence="3">GVMAG-M-3300027791-30</strain>
    </source>
</reference>
<dbReference type="InterPro" id="IPR006166">
    <property type="entry name" value="ERCC4_domain"/>
</dbReference>
<feature type="domain" description="ERCC4" evidence="2">
    <location>
        <begin position="2"/>
        <end position="95"/>
    </location>
</feature>
<dbReference type="InterPro" id="IPR011335">
    <property type="entry name" value="Restrct_endonuc-II-like"/>
</dbReference>
<dbReference type="SMART" id="SM00891">
    <property type="entry name" value="ERCC4"/>
    <property type="match status" value="1"/>
</dbReference>
<proteinExistence type="predicted"/>
<dbReference type="Gene3D" id="3.40.50.10130">
    <property type="match status" value="1"/>
</dbReference>
<dbReference type="EMBL" id="MN740474">
    <property type="protein sequence ID" value="QHU28692.1"/>
    <property type="molecule type" value="Genomic_DNA"/>
</dbReference>
<dbReference type="GO" id="GO:0006308">
    <property type="term" value="P:DNA catabolic process"/>
    <property type="evidence" value="ECO:0007669"/>
    <property type="project" value="InterPro"/>
</dbReference>
<dbReference type="AlphaFoldDB" id="A0A6C0LHR6"/>
<evidence type="ECO:0000256" key="1">
    <source>
        <dbReference type="ARBA" id="ARBA00022801"/>
    </source>
</evidence>
<accession>A0A6C0LHR6</accession>
<protein>
    <recommendedName>
        <fullName evidence="2">ERCC4 domain-containing protein</fullName>
    </recommendedName>
</protein>
<dbReference type="GO" id="GO:0003677">
    <property type="term" value="F:DNA binding"/>
    <property type="evidence" value="ECO:0007669"/>
    <property type="project" value="InterPro"/>
</dbReference>
<dbReference type="GO" id="GO:0000727">
    <property type="term" value="P:double-strand break repair via break-induced replication"/>
    <property type="evidence" value="ECO:0007669"/>
    <property type="project" value="TreeGrafter"/>
</dbReference>
<name>A0A6C0LHR6_9ZZZZ</name>
<dbReference type="GO" id="GO:0048476">
    <property type="term" value="C:Holliday junction resolvase complex"/>
    <property type="evidence" value="ECO:0007669"/>
    <property type="project" value="TreeGrafter"/>
</dbReference>
<organism evidence="3">
    <name type="scientific">viral metagenome</name>
    <dbReference type="NCBI Taxonomy" id="1070528"/>
    <lineage>
        <taxon>unclassified sequences</taxon>
        <taxon>metagenomes</taxon>
        <taxon>organismal metagenomes</taxon>
    </lineage>
</organism>
<dbReference type="GO" id="GO:0005634">
    <property type="term" value="C:nucleus"/>
    <property type="evidence" value="ECO:0007669"/>
    <property type="project" value="TreeGrafter"/>
</dbReference>
<evidence type="ECO:0000259" key="2">
    <source>
        <dbReference type="SMART" id="SM00891"/>
    </source>
</evidence>
<dbReference type="GO" id="GO:0000712">
    <property type="term" value="P:resolution of meiotic recombination intermediates"/>
    <property type="evidence" value="ECO:0007669"/>
    <property type="project" value="TreeGrafter"/>
</dbReference>
<keyword evidence="1" id="KW-0378">Hydrolase</keyword>
<evidence type="ECO:0000313" key="3">
    <source>
        <dbReference type="EMBL" id="QHU28692.1"/>
    </source>
</evidence>
<dbReference type="PANTHER" id="PTHR13451">
    <property type="entry name" value="CLASS II CROSSOVER JUNCTION ENDONUCLEASE MUS81"/>
    <property type="match status" value="1"/>
</dbReference>